<evidence type="ECO:0008006" key="3">
    <source>
        <dbReference type="Google" id="ProtNLM"/>
    </source>
</evidence>
<dbReference type="Proteomes" id="UP000616201">
    <property type="component" value="Unassembled WGS sequence"/>
</dbReference>
<accession>A0A928UY62</accession>
<dbReference type="AlphaFoldDB" id="A0A928UY62"/>
<comment type="caution">
    <text evidence="1">The sequence shown here is derived from an EMBL/GenBank/DDBJ whole genome shotgun (WGS) entry which is preliminary data.</text>
</comment>
<keyword evidence="2" id="KW-1185">Reference proteome</keyword>
<dbReference type="InterPro" id="IPR013320">
    <property type="entry name" value="ConA-like_dom_sf"/>
</dbReference>
<dbReference type="EMBL" id="PRDK01000009">
    <property type="protein sequence ID" value="MBE8715178.1"/>
    <property type="molecule type" value="Genomic_DNA"/>
</dbReference>
<dbReference type="GO" id="GO:0005975">
    <property type="term" value="P:carbohydrate metabolic process"/>
    <property type="evidence" value="ECO:0007669"/>
    <property type="project" value="UniProtKB-ARBA"/>
</dbReference>
<organism evidence="1 2">
    <name type="scientific">Sphingobacterium hungaricum</name>
    <dbReference type="NCBI Taxonomy" id="2082723"/>
    <lineage>
        <taxon>Bacteria</taxon>
        <taxon>Pseudomonadati</taxon>
        <taxon>Bacteroidota</taxon>
        <taxon>Sphingobacteriia</taxon>
        <taxon>Sphingobacteriales</taxon>
        <taxon>Sphingobacteriaceae</taxon>
        <taxon>Sphingobacterium</taxon>
    </lineage>
</organism>
<evidence type="ECO:0000313" key="1">
    <source>
        <dbReference type="EMBL" id="MBE8715178.1"/>
    </source>
</evidence>
<protein>
    <recommendedName>
        <fullName evidence="3">Concanavalin A-like lectin/glucanases superfamily protein</fullName>
    </recommendedName>
</protein>
<dbReference type="Gene3D" id="2.60.120.200">
    <property type="match status" value="1"/>
</dbReference>
<name>A0A928UY62_9SPHI</name>
<dbReference type="RefSeq" id="WP_196937028.1">
    <property type="nucleotide sequence ID" value="NZ_MU158698.1"/>
</dbReference>
<dbReference type="SUPFAM" id="SSF49899">
    <property type="entry name" value="Concanavalin A-like lectins/glucanases"/>
    <property type="match status" value="1"/>
</dbReference>
<evidence type="ECO:0000313" key="2">
    <source>
        <dbReference type="Proteomes" id="UP000616201"/>
    </source>
</evidence>
<gene>
    <name evidence="1" type="ORF">C4F49_15955</name>
</gene>
<dbReference type="GO" id="GO:0004553">
    <property type="term" value="F:hydrolase activity, hydrolyzing O-glycosyl compounds"/>
    <property type="evidence" value="ECO:0007669"/>
    <property type="project" value="UniProtKB-ARBA"/>
</dbReference>
<dbReference type="Pfam" id="PF13385">
    <property type="entry name" value="Laminin_G_3"/>
    <property type="match status" value="1"/>
</dbReference>
<proteinExistence type="predicted"/>
<reference evidence="1" key="1">
    <citation type="submission" date="2018-02" db="EMBL/GenBank/DDBJ databases">
        <authorList>
            <person name="Vasarhelyi B.M."/>
            <person name="Deshmukh S."/>
            <person name="Balint B."/>
            <person name="Kukolya J."/>
        </authorList>
    </citation>
    <scope>NUCLEOTIDE SEQUENCE</scope>
    <source>
        <strain evidence="1">KB22</strain>
    </source>
</reference>
<sequence>MRSYSIFRWLVPICLFLGVTLNSCSEKSDPIPNLVLEKQTVQLKPGETVSIKIQSGGNTYKAISSNPELLKASITNDEVVLEAGEIDGDAEAKVYISDANYNRVEIEVTISSYEQLVVNKSNLTISQILFKDTLTVSHGEAPYKVTINEPSLVDLTHAGNKIYLTARAQGSGIIQITDAKSKIVDVALKVEAPRKSMNFSDRYFGHANFGDIAVVDQSVKKLTQATFEMTCNLQGYRGLQTFMGLEGNLIIRGKNDDYRETHPIEIAGLGDKIMLETASSFKLNTWMNLALVFDGTKTELNQKYRLFIDGLEQTLIVRRSEASHQTIDLTSSNDGGRFEIGRANGQEWRALRGMVSEARIWTVARTAEQLKNESCSLSEDKPVGLLAKWDFSIGTDSNLIPDSNKGKYKTDLIISNTKAEGSYLAVNAPISIFSAFNCPF</sequence>